<reference evidence="2" key="1">
    <citation type="journal article" date="2020" name="Stud. Mycol.">
        <title>101 Dothideomycetes genomes: a test case for predicting lifestyles and emergence of pathogens.</title>
        <authorList>
            <person name="Haridas S."/>
            <person name="Albert R."/>
            <person name="Binder M."/>
            <person name="Bloem J."/>
            <person name="Labutti K."/>
            <person name="Salamov A."/>
            <person name="Andreopoulos B."/>
            <person name="Baker S."/>
            <person name="Barry K."/>
            <person name="Bills G."/>
            <person name="Bluhm B."/>
            <person name="Cannon C."/>
            <person name="Castanera R."/>
            <person name="Culley D."/>
            <person name="Daum C."/>
            <person name="Ezra D."/>
            <person name="Gonzalez J."/>
            <person name="Henrissat B."/>
            <person name="Kuo A."/>
            <person name="Liang C."/>
            <person name="Lipzen A."/>
            <person name="Lutzoni F."/>
            <person name="Magnuson J."/>
            <person name="Mondo S."/>
            <person name="Nolan M."/>
            <person name="Ohm R."/>
            <person name="Pangilinan J."/>
            <person name="Park H.-J."/>
            <person name="Ramirez L."/>
            <person name="Alfaro M."/>
            <person name="Sun H."/>
            <person name="Tritt A."/>
            <person name="Yoshinaga Y."/>
            <person name="Zwiers L.-H."/>
            <person name="Turgeon B."/>
            <person name="Goodwin S."/>
            <person name="Spatafora J."/>
            <person name="Crous P."/>
            <person name="Grigoriev I."/>
        </authorList>
    </citation>
    <scope>NUCLEOTIDE SEQUENCE</scope>
    <source>
        <strain evidence="2">CBS 122367</strain>
    </source>
</reference>
<feature type="domain" description="BTB" evidence="1">
    <location>
        <begin position="1"/>
        <end position="65"/>
    </location>
</feature>
<proteinExistence type="predicted"/>
<sequence>FITVEVGPDHTQHWVHKALLTHHSEYFRNALKGLWQEAVEGLVRLEDVEPCAFNIPLDWIYTGKLPGWSATEWLKAGDIDINDAKDWPEIVTQTILLMFRSCVLGDQLLAPFFHQAVNNLYVTNKASATWPYSYKSVVFGFANLPEHSPI</sequence>
<dbReference type="PROSITE" id="PS50097">
    <property type="entry name" value="BTB"/>
    <property type="match status" value="1"/>
</dbReference>
<feature type="non-terminal residue" evidence="2">
    <location>
        <position position="150"/>
    </location>
</feature>
<dbReference type="InterPro" id="IPR011333">
    <property type="entry name" value="SKP1/BTB/POZ_sf"/>
</dbReference>
<dbReference type="AlphaFoldDB" id="A0A6G1JKQ9"/>
<dbReference type="Gene3D" id="3.30.710.10">
    <property type="entry name" value="Potassium Channel Kv1.1, Chain A"/>
    <property type="match status" value="1"/>
</dbReference>
<dbReference type="SUPFAM" id="SSF54695">
    <property type="entry name" value="POZ domain"/>
    <property type="match status" value="1"/>
</dbReference>
<gene>
    <name evidence="2" type="ORF">K458DRAFT_268145</name>
</gene>
<dbReference type="OrthoDB" id="194443at2759"/>
<dbReference type="EMBL" id="MU005570">
    <property type="protein sequence ID" value="KAF2690811.1"/>
    <property type="molecule type" value="Genomic_DNA"/>
</dbReference>
<accession>A0A6G1JKQ9</accession>
<dbReference type="PANTHER" id="PTHR47843:SF2">
    <property type="entry name" value="BTB DOMAIN-CONTAINING PROTEIN"/>
    <property type="match status" value="1"/>
</dbReference>
<organism evidence="2 3">
    <name type="scientific">Lentithecium fluviatile CBS 122367</name>
    <dbReference type="NCBI Taxonomy" id="1168545"/>
    <lineage>
        <taxon>Eukaryota</taxon>
        <taxon>Fungi</taxon>
        <taxon>Dikarya</taxon>
        <taxon>Ascomycota</taxon>
        <taxon>Pezizomycotina</taxon>
        <taxon>Dothideomycetes</taxon>
        <taxon>Pleosporomycetidae</taxon>
        <taxon>Pleosporales</taxon>
        <taxon>Massarineae</taxon>
        <taxon>Lentitheciaceae</taxon>
        <taxon>Lentithecium</taxon>
    </lineage>
</organism>
<dbReference type="InterPro" id="IPR000210">
    <property type="entry name" value="BTB/POZ_dom"/>
</dbReference>
<evidence type="ECO:0000313" key="2">
    <source>
        <dbReference type="EMBL" id="KAF2690811.1"/>
    </source>
</evidence>
<evidence type="ECO:0000313" key="3">
    <source>
        <dbReference type="Proteomes" id="UP000799291"/>
    </source>
</evidence>
<name>A0A6G1JKQ9_9PLEO</name>
<dbReference type="Proteomes" id="UP000799291">
    <property type="component" value="Unassembled WGS sequence"/>
</dbReference>
<protein>
    <recommendedName>
        <fullName evidence="1">BTB domain-containing protein</fullName>
    </recommendedName>
</protein>
<keyword evidence="3" id="KW-1185">Reference proteome</keyword>
<dbReference type="CDD" id="cd18186">
    <property type="entry name" value="BTB_POZ_ZBTB_KLHL-like"/>
    <property type="match status" value="1"/>
</dbReference>
<dbReference type="PANTHER" id="PTHR47843">
    <property type="entry name" value="BTB DOMAIN-CONTAINING PROTEIN-RELATED"/>
    <property type="match status" value="1"/>
</dbReference>
<evidence type="ECO:0000259" key="1">
    <source>
        <dbReference type="PROSITE" id="PS50097"/>
    </source>
</evidence>
<feature type="non-terminal residue" evidence="2">
    <location>
        <position position="1"/>
    </location>
</feature>
<dbReference type="Pfam" id="PF00651">
    <property type="entry name" value="BTB"/>
    <property type="match status" value="1"/>
</dbReference>